<sequence>MTRKIWWTDFTAGDFDSIDATKTIAVLPVAAVEQHGPHLPVGTDTIINTSMMELLAERAPAELDIRILPVQAIGKSNEHIWAKGTITHTATNLIDAWTQIGFEVARAGVRKIVFVNSHGGNEEIMGIVARELRVRADMLAVKSGWRFTPPEVLTDLERRHGIHGGDAETSLILHFKPHLVDMARAENFASIAARDEQQFRYLRPTGAFGHVYAWIASDINPSGAVGDAASATAEKGRMIAEANVAGMIEVLEEVERMPLPSVAQGA</sequence>
<proteinExistence type="inferred from homology"/>
<accession>A0ABW5QNW2</accession>
<dbReference type="PANTHER" id="PTHR35005">
    <property type="entry name" value="3-DEHYDRO-SCYLLO-INOSOSE HYDROLASE"/>
    <property type="match status" value="1"/>
</dbReference>
<organism evidence="6 7">
    <name type="scientific">Devosia albogilva</name>
    <dbReference type="NCBI Taxonomy" id="429726"/>
    <lineage>
        <taxon>Bacteria</taxon>
        <taxon>Pseudomonadati</taxon>
        <taxon>Pseudomonadota</taxon>
        <taxon>Alphaproteobacteria</taxon>
        <taxon>Hyphomicrobiales</taxon>
        <taxon>Devosiaceae</taxon>
        <taxon>Devosia</taxon>
    </lineage>
</organism>
<keyword evidence="7" id="KW-1185">Reference proteome</keyword>
<dbReference type="RefSeq" id="WP_386834923.1">
    <property type="nucleotide sequence ID" value="NZ_JBHUNP010000001.1"/>
</dbReference>
<comment type="caution">
    <text evidence="6">The sequence shown here is derived from an EMBL/GenBank/DDBJ whole genome shotgun (WGS) entry which is preliminary data.</text>
</comment>
<evidence type="ECO:0000256" key="2">
    <source>
        <dbReference type="ARBA" id="ARBA00022723"/>
    </source>
</evidence>
<reference evidence="7" key="1">
    <citation type="journal article" date="2019" name="Int. J. Syst. Evol. Microbiol.">
        <title>The Global Catalogue of Microorganisms (GCM) 10K type strain sequencing project: providing services to taxonomists for standard genome sequencing and annotation.</title>
        <authorList>
            <consortium name="The Broad Institute Genomics Platform"/>
            <consortium name="The Broad Institute Genome Sequencing Center for Infectious Disease"/>
            <person name="Wu L."/>
            <person name="Ma J."/>
        </authorList>
    </citation>
    <scope>NUCLEOTIDE SEQUENCE [LARGE SCALE GENOMIC DNA]</scope>
    <source>
        <strain evidence="7">CCM 7427</strain>
    </source>
</reference>
<dbReference type="Pfam" id="PF02633">
    <property type="entry name" value="Creatininase"/>
    <property type="match status" value="1"/>
</dbReference>
<dbReference type="Proteomes" id="UP001597521">
    <property type="component" value="Unassembled WGS sequence"/>
</dbReference>
<gene>
    <name evidence="6" type="ORF">ACFSX5_16525</name>
</gene>
<dbReference type="InterPro" id="IPR003785">
    <property type="entry name" value="Creatininase/forma_Hydrolase"/>
</dbReference>
<name>A0ABW5QNW2_9HYPH</name>
<evidence type="ECO:0000256" key="4">
    <source>
        <dbReference type="ARBA" id="ARBA00022833"/>
    </source>
</evidence>
<dbReference type="EMBL" id="JBHUNP010000001">
    <property type="protein sequence ID" value="MFD2649393.1"/>
    <property type="molecule type" value="Genomic_DNA"/>
</dbReference>
<keyword evidence="4" id="KW-0862">Zinc</keyword>
<evidence type="ECO:0000313" key="7">
    <source>
        <dbReference type="Proteomes" id="UP001597521"/>
    </source>
</evidence>
<evidence type="ECO:0000256" key="3">
    <source>
        <dbReference type="ARBA" id="ARBA00022801"/>
    </source>
</evidence>
<evidence type="ECO:0000256" key="5">
    <source>
        <dbReference type="ARBA" id="ARBA00024029"/>
    </source>
</evidence>
<dbReference type="PANTHER" id="PTHR35005:SF1">
    <property type="entry name" value="2-AMINO-5-FORMYLAMINO-6-RIBOSYLAMINOPYRIMIDIN-4(3H)-ONE 5'-MONOPHOSPHATE DEFORMYLASE"/>
    <property type="match status" value="1"/>
</dbReference>
<evidence type="ECO:0000313" key="6">
    <source>
        <dbReference type="EMBL" id="MFD2649393.1"/>
    </source>
</evidence>
<keyword evidence="2" id="KW-0479">Metal-binding</keyword>
<comment type="similarity">
    <text evidence="5">Belongs to the creatininase superfamily.</text>
</comment>
<evidence type="ECO:0000256" key="1">
    <source>
        <dbReference type="ARBA" id="ARBA00001947"/>
    </source>
</evidence>
<dbReference type="InterPro" id="IPR024087">
    <property type="entry name" value="Creatininase-like_sf"/>
</dbReference>
<dbReference type="SUPFAM" id="SSF102215">
    <property type="entry name" value="Creatininase"/>
    <property type="match status" value="1"/>
</dbReference>
<comment type="cofactor">
    <cofactor evidence="1">
        <name>Zn(2+)</name>
        <dbReference type="ChEBI" id="CHEBI:29105"/>
    </cofactor>
</comment>
<dbReference type="Gene3D" id="3.40.50.10310">
    <property type="entry name" value="Creatininase"/>
    <property type="match status" value="1"/>
</dbReference>
<keyword evidence="3" id="KW-0378">Hydrolase</keyword>
<protein>
    <submittedName>
        <fullName evidence="6">Creatininase family protein</fullName>
    </submittedName>
</protein>